<dbReference type="InterPro" id="IPR036770">
    <property type="entry name" value="Ankyrin_rpt-contain_sf"/>
</dbReference>
<feature type="compositionally biased region" description="Polar residues" evidence="1">
    <location>
        <begin position="331"/>
        <end position="342"/>
    </location>
</feature>
<dbReference type="Gene3D" id="1.25.40.20">
    <property type="entry name" value="Ankyrin repeat-containing domain"/>
    <property type="match status" value="1"/>
</dbReference>
<name>A0AAV9JSS1_9PEZI</name>
<feature type="region of interest" description="Disordered" evidence="1">
    <location>
        <begin position="331"/>
        <end position="363"/>
    </location>
</feature>
<dbReference type="Proteomes" id="UP001324427">
    <property type="component" value="Unassembled WGS sequence"/>
</dbReference>
<keyword evidence="3" id="KW-1185">Reference proteome</keyword>
<dbReference type="AlphaFoldDB" id="A0AAV9JSS1"/>
<proteinExistence type="predicted"/>
<organism evidence="2 3">
    <name type="scientific">Oleoguttula mirabilis</name>
    <dbReference type="NCBI Taxonomy" id="1507867"/>
    <lineage>
        <taxon>Eukaryota</taxon>
        <taxon>Fungi</taxon>
        <taxon>Dikarya</taxon>
        <taxon>Ascomycota</taxon>
        <taxon>Pezizomycotina</taxon>
        <taxon>Dothideomycetes</taxon>
        <taxon>Dothideomycetidae</taxon>
        <taxon>Mycosphaerellales</taxon>
        <taxon>Teratosphaeriaceae</taxon>
        <taxon>Oleoguttula</taxon>
    </lineage>
</organism>
<accession>A0AAV9JSS1</accession>
<evidence type="ECO:0000256" key="1">
    <source>
        <dbReference type="SAM" id="MobiDB-lite"/>
    </source>
</evidence>
<reference evidence="2 3" key="1">
    <citation type="submission" date="2021-11" db="EMBL/GenBank/DDBJ databases">
        <title>Black yeast isolated from Biological Soil Crust.</title>
        <authorList>
            <person name="Kurbessoian T."/>
        </authorList>
    </citation>
    <scope>NUCLEOTIDE SEQUENCE [LARGE SCALE GENOMIC DNA]</scope>
    <source>
        <strain evidence="2 3">CCFEE 5522</strain>
    </source>
</reference>
<evidence type="ECO:0000313" key="3">
    <source>
        <dbReference type="Proteomes" id="UP001324427"/>
    </source>
</evidence>
<protein>
    <submittedName>
        <fullName evidence="2">Uncharacterized protein</fullName>
    </submittedName>
</protein>
<comment type="caution">
    <text evidence="2">The sequence shown here is derived from an EMBL/GenBank/DDBJ whole genome shotgun (WGS) entry which is preliminary data.</text>
</comment>
<feature type="compositionally biased region" description="Polar residues" evidence="1">
    <location>
        <begin position="200"/>
        <end position="240"/>
    </location>
</feature>
<feature type="region of interest" description="Disordered" evidence="1">
    <location>
        <begin position="200"/>
        <end position="256"/>
    </location>
</feature>
<evidence type="ECO:0000313" key="2">
    <source>
        <dbReference type="EMBL" id="KAK4548533.1"/>
    </source>
</evidence>
<dbReference type="SUPFAM" id="SSF48403">
    <property type="entry name" value="Ankyrin repeat"/>
    <property type="match status" value="1"/>
</dbReference>
<sequence>MKDNSICSLLERARTVAGPDLTYPDVGVKVRELIGLGHNVNQVNDAGETPLHIALEIGCAPAVCELLEHHAGTQTVTTSGESISAYARWFARQSGLPDDNVAHIEWVRQVTNYNSDLENMGADSRPNASRKQHRGTRSVVKMPSLETLTETYYEVGCPLRIEDAEIHLQLDDRYGFGQISDSQSDHESLAQSKHCNLTVAPSSPTAQAGNQRGSYDSLSLEASQAVPYQQQVSCSTTRSTAPRPASSFGHKIQSDISTSGRTGAVAKDYIWSQANIAKAVARGDGQQHLPIGAQFGSHSYGRSGYNIVGPPSIYHQASFLQRGIRSNTTIEAQQNSQPQPYLSLTGLPDGTHDGESGLGGRYM</sequence>
<dbReference type="EMBL" id="JAVFHQ010000007">
    <property type="protein sequence ID" value="KAK4548533.1"/>
    <property type="molecule type" value="Genomic_DNA"/>
</dbReference>
<gene>
    <name evidence="2" type="ORF">LTR36_009443</name>
</gene>
<feature type="region of interest" description="Disordered" evidence="1">
    <location>
        <begin position="117"/>
        <end position="138"/>
    </location>
</feature>